<feature type="compositionally biased region" description="Polar residues" evidence="1">
    <location>
        <begin position="426"/>
        <end position="445"/>
    </location>
</feature>
<proteinExistence type="predicted"/>
<dbReference type="InterPro" id="IPR015422">
    <property type="entry name" value="PyrdxlP-dep_Trfase_small"/>
</dbReference>
<dbReference type="InterPro" id="IPR015424">
    <property type="entry name" value="PyrdxlP-dep_Trfase"/>
</dbReference>
<dbReference type="Gene3D" id="3.90.1150.10">
    <property type="entry name" value="Aspartate Aminotransferase, domain 1"/>
    <property type="match status" value="1"/>
</dbReference>
<feature type="compositionally biased region" description="Polar residues" evidence="1">
    <location>
        <begin position="453"/>
        <end position="468"/>
    </location>
</feature>
<name>A0A1D1YEM7_9ARAE</name>
<dbReference type="EMBL" id="GDJX01014837">
    <property type="protein sequence ID" value="JAT53099.1"/>
    <property type="molecule type" value="Transcribed_RNA"/>
</dbReference>
<evidence type="ECO:0000256" key="1">
    <source>
        <dbReference type="SAM" id="MobiDB-lite"/>
    </source>
</evidence>
<organism evidence="2">
    <name type="scientific">Anthurium amnicola</name>
    <dbReference type="NCBI Taxonomy" id="1678845"/>
    <lineage>
        <taxon>Eukaryota</taxon>
        <taxon>Viridiplantae</taxon>
        <taxon>Streptophyta</taxon>
        <taxon>Embryophyta</taxon>
        <taxon>Tracheophyta</taxon>
        <taxon>Spermatophyta</taxon>
        <taxon>Magnoliopsida</taxon>
        <taxon>Liliopsida</taxon>
        <taxon>Araceae</taxon>
        <taxon>Pothoideae</taxon>
        <taxon>Potheae</taxon>
        <taxon>Anthurium</taxon>
    </lineage>
</organism>
<feature type="region of interest" description="Disordered" evidence="1">
    <location>
        <begin position="401"/>
        <end position="483"/>
    </location>
</feature>
<reference evidence="2" key="1">
    <citation type="submission" date="2015-07" db="EMBL/GenBank/DDBJ databases">
        <title>Transcriptome Assembly of Anthurium amnicola.</title>
        <authorList>
            <person name="Suzuki J."/>
        </authorList>
    </citation>
    <scope>NUCLEOTIDE SEQUENCE</scope>
</reference>
<dbReference type="Gene3D" id="3.40.640.10">
    <property type="entry name" value="Type I PLP-dependent aspartate aminotransferase-like (Major domain)"/>
    <property type="match status" value="1"/>
</dbReference>
<dbReference type="InterPro" id="IPR015421">
    <property type="entry name" value="PyrdxlP-dep_Trfase_major"/>
</dbReference>
<dbReference type="PANTHER" id="PTHR14237:SF88">
    <property type="entry name" value="PYRIDOXAL PHOSPHATE (PLP)-DEPENDENT TRANSFERASES SUPERFAMILY PROTEIN"/>
    <property type="match status" value="1"/>
</dbReference>
<dbReference type="AlphaFoldDB" id="A0A1D1YEM7"/>
<evidence type="ECO:0000313" key="2">
    <source>
        <dbReference type="EMBL" id="JAT53099.1"/>
    </source>
</evidence>
<gene>
    <name evidence="2" type="primary">ABA3_1</name>
    <name evidence="2" type="ORF">g.36275</name>
</gene>
<feature type="compositionally biased region" description="Basic and acidic residues" evidence="1">
    <location>
        <begin position="469"/>
        <end position="483"/>
    </location>
</feature>
<accession>A0A1D1YEM7</accession>
<dbReference type="SUPFAM" id="SSF53383">
    <property type="entry name" value="PLP-dependent transferases"/>
    <property type="match status" value="1"/>
</dbReference>
<feature type="non-terminal residue" evidence="2">
    <location>
        <position position="1"/>
    </location>
</feature>
<dbReference type="PANTHER" id="PTHR14237">
    <property type="entry name" value="MOLYBDOPTERIN COFACTOR SULFURASE MOSC"/>
    <property type="match status" value="1"/>
</dbReference>
<sequence length="691" mass="77605">KISIQSPNRLPGECGKRALGGSRITRGEEGMQSPCMREASQVCLRGCCPAPFLSLVDSANPRPCAATTTRTSRSNFVTTTTTVLYPNTYFTNHESLPTLLDAYSSFIAAYPQYHQTEQADHIREREYRHLSNQICLDYAGFALFSHAQFHSSVASSSWSSSPPYSCTNFNISYKSASLKSQVQYGGQECAMEAAIRKRIMSFLNISEEEYGMVCTANRTSAFKLLAESYPFQTSRRLLTTYDCESEAVSAMAESSHKRGAKVLSASFSWPSMRIHSAKLNKMIISKRKKKKRGLFVFPLQSSITGARYSCLWMKLAQENGWHVVLDACALGPKDLDTFGLSLIQPDFLICSFFKVLGENPSGFACLFVRRSSNSILESTTTASRIGIMSIVPARTLSHRERHCSGLDSDAQATKNQSGEDDVEITSFPSGPTPSQLCNGSAQEGSQPEDGFSSLKQKQIDSFVQGETSQQHEPRTNEEWKEQQSSEIVELEKNDLNHKKADTREVMSMDIECRGLDHADSLGLLIINCRLRYITNWLVNAFLKLQHPHSESGQPLVRIYGPRVKFDRGPVVAFNVFDWKGEKVEPALVQKLADRSNISLNCGFLQNIWFSHKYEEEKDVVLEKKITEFANANSKKERIDLGVSVVNASLSFLASFEDAYRLWAFIAKFLDADFVEKERWRYMSLNQKMVEV</sequence>
<protein>
    <submittedName>
        <fullName evidence="2">Molybdenum cofactor sulfurase</fullName>
    </submittedName>
</protein>